<dbReference type="EMBL" id="KN832990">
    <property type="protein sequence ID" value="KIM83494.1"/>
    <property type="molecule type" value="Genomic_DNA"/>
</dbReference>
<dbReference type="Proteomes" id="UP000054166">
    <property type="component" value="Unassembled WGS sequence"/>
</dbReference>
<feature type="region of interest" description="Disordered" evidence="1">
    <location>
        <begin position="315"/>
        <end position="344"/>
    </location>
</feature>
<protein>
    <submittedName>
        <fullName evidence="2">Uncharacterized protein</fullName>
    </submittedName>
</protein>
<dbReference type="Gene3D" id="3.10.450.50">
    <property type="match status" value="1"/>
</dbReference>
<reference evidence="2 3" key="1">
    <citation type="submission" date="2014-04" db="EMBL/GenBank/DDBJ databases">
        <authorList>
            <consortium name="DOE Joint Genome Institute"/>
            <person name="Kuo A."/>
            <person name="Tarkka M."/>
            <person name="Buscot F."/>
            <person name="Kohler A."/>
            <person name="Nagy L.G."/>
            <person name="Floudas D."/>
            <person name="Copeland A."/>
            <person name="Barry K.W."/>
            <person name="Cichocki N."/>
            <person name="Veneault-Fourrey C."/>
            <person name="LaButti K."/>
            <person name="Lindquist E.A."/>
            <person name="Lipzen A."/>
            <person name="Lundell T."/>
            <person name="Morin E."/>
            <person name="Murat C."/>
            <person name="Sun H."/>
            <person name="Tunlid A."/>
            <person name="Henrissat B."/>
            <person name="Grigoriev I.V."/>
            <person name="Hibbett D.S."/>
            <person name="Martin F."/>
            <person name="Nordberg H.P."/>
            <person name="Cantor M.N."/>
            <person name="Hua S.X."/>
        </authorList>
    </citation>
    <scope>NUCLEOTIDE SEQUENCE [LARGE SCALE GENOMIC DNA]</scope>
    <source>
        <strain evidence="2 3">F 1598</strain>
    </source>
</reference>
<dbReference type="AlphaFoldDB" id="A0A0C3FVJ4"/>
<evidence type="ECO:0000313" key="3">
    <source>
        <dbReference type="Proteomes" id="UP000054166"/>
    </source>
</evidence>
<evidence type="ECO:0000256" key="1">
    <source>
        <dbReference type="SAM" id="MobiDB-lite"/>
    </source>
</evidence>
<keyword evidence="3" id="KW-1185">Reference proteome</keyword>
<feature type="compositionally biased region" description="Polar residues" evidence="1">
    <location>
        <begin position="277"/>
        <end position="288"/>
    </location>
</feature>
<dbReference type="HOGENOM" id="CLU_033557_2_0_1"/>
<evidence type="ECO:0000313" key="2">
    <source>
        <dbReference type="EMBL" id="KIM83494.1"/>
    </source>
</evidence>
<sequence length="505" mass="56093">MDRFVLNSSSSSGARMSLARAWLGTFTGWDFSTMYSLMTEAADFHYGYLPASVGLTPKSRSQWQTYNKFMKDVTILEVHDTSEVGPVIARIEGMATSSTGAPFRMEYVIFIYIRLEQGALKIFKVEELVDSCVCDAINVDSEKDYQRKVKNILENKPKKVKIIVDIKDVQRSCCVQNPGASDSEGDDDDNNNEAQLYNGDGVSDLDRELARFRIKLEKKWGNEHDNTVIYIYADGTTLPLTPLMIKEWAQALYEGIATITHPPNTQSFDPSKRAPSLLSSGATSAPSTPGNNLAAFASIFSDIRGLVQGVQRAAGPVSTSTTPSSSHTWQNVSTSEQSPTCPSPSQLTRFLRHCEDDLGIADVAFYESPLHRKLYGPDILHKVNNKALEDIGISPGNIIHLKDAAIPWYNGPSAKKRKIASRNEVEQGQAKKPLVVYEKRWFDMEGNQTGASCFWGPTMEGGKEHLGPGLQIWYKCEACQDWFIIPHGFVVVEEGVDDENTFFTN</sequence>
<feature type="region of interest" description="Disordered" evidence="1">
    <location>
        <begin position="262"/>
        <end position="288"/>
    </location>
</feature>
<proteinExistence type="predicted"/>
<feature type="compositionally biased region" description="Polar residues" evidence="1">
    <location>
        <begin position="329"/>
        <end position="344"/>
    </location>
</feature>
<reference evidence="3" key="2">
    <citation type="submission" date="2015-01" db="EMBL/GenBank/DDBJ databases">
        <title>Evolutionary Origins and Diversification of the Mycorrhizal Mutualists.</title>
        <authorList>
            <consortium name="DOE Joint Genome Institute"/>
            <consortium name="Mycorrhizal Genomics Consortium"/>
            <person name="Kohler A."/>
            <person name="Kuo A."/>
            <person name="Nagy L.G."/>
            <person name="Floudas D."/>
            <person name="Copeland A."/>
            <person name="Barry K.W."/>
            <person name="Cichocki N."/>
            <person name="Veneault-Fourrey C."/>
            <person name="LaButti K."/>
            <person name="Lindquist E.A."/>
            <person name="Lipzen A."/>
            <person name="Lundell T."/>
            <person name="Morin E."/>
            <person name="Murat C."/>
            <person name="Riley R."/>
            <person name="Ohm R."/>
            <person name="Sun H."/>
            <person name="Tunlid A."/>
            <person name="Henrissat B."/>
            <person name="Grigoriev I.V."/>
            <person name="Hibbett D.S."/>
            <person name="Martin F."/>
        </authorList>
    </citation>
    <scope>NUCLEOTIDE SEQUENCE [LARGE SCALE GENOMIC DNA]</scope>
    <source>
        <strain evidence="3">F 1598</strain>
    </source>
</reference>
<feature type="region of interest" description="Disordered" evidence="1">
    <location>
        <begin position="175"/>
        <end position="198"/>
    </location>
</feature>
<feature type="compositionally biased region" description="Low complexity" evidence="1">
    <location>
        <begin position="318"/>
        <end position="328"/>
    </location>
</feature>
<name>A0A0C3FVJ4_PILCF</name>
<accession>A0A0C3FVJ4</accession>
<organism evidence="2 3">
    <name type="scientific">Piloderma croceum (strain F 1598)</name>
    <dbReference type="NCBI Taxonomy" id="765440"/>
    <lineage>
        <taxon>Eukaryota</taxon>
        <taxon>Fungi</taxon>
        <taxon>Dikarya</taxon>
        <taxon>Basidiomycota</taxon>
        <taxon>Agaricomycotina</taxon>
        <taxon>Agaricomycetes</taxon>
        <taxon>Agaricomycetidae</taxon>
        <taxon>Atheliales</taxon>
        <taxon>Atheliaceae</taxon>
        <taxon>Piloderma</taxon>
    </lineage>
</organism>
<dbReference type="InParanoid" id="A0A0C3FVJ4"/>
<dbReference type="OrthoDB" id="3259884at2759"/>
<gene>
    <name evidence="2" type="ORF">PILCRDRAFT_6924</name>
</gene>